<gene>
    <name evidence="3" type="primary">cheB</name>
    <name evidence="8" type="ordered locus">DEFDS_1198</name>
</gene>
<evidence type="ECO:0000259" key="6">
    <source>
        <dbReference type="PROSITE" id="PS50110"/>
    </source>
</evidence>
<comment type="domain">
    <text evidence="3">Contains a C-terminal catalytic domain, and an N-terminal region which modulates catalytic activity.</text>
</comment>
<dbReference type="PROSITE" id="PS50110">
    <property type="entry name" value="RESPONSE_REGULATORY"/>
    <property type="match status" value="1"/>
</dbReference>
<dbReference type="CDD" id="cd17541">
    <property type="entry name" value="REC_CheB-like"/>
    <property type="match status" value="1"/>
</dbReference>
<dbReference type="Pfam" id="PF00072">
    <property type="entry name" value="Response_reg"/>
    <property type="match status" value="1"/>
</dbReference>
<feature type="domain" description="CheB-type methylesterase" evidence="7">
    <location>
        <begin position="158"/>
        <end position="351"/>
    </location>
</feature>
<dbReference type="GO" id="GO:0006935">
    <property type="term" value="P:chemotaxis"/>
    <property type="evidence" value="ECO:0007669"/>
    <property type="project" value="UniProtKB-UniRule"/>
</dbReference>
<dbReference type="CDD" id="cd16432">
    <property type="entry name" value="CheB_Rec"/>
    <property type="match status" value="1"/>
</dbReference>
<dbReference type="SUPFAM" id="SSF52172">
    <property type="entry name" value="CheY-like"/>
    <property type="match status" value="1"/>
</dbReference>
<dbReference type="EC" id="3.5.1.44" evidence="3"/>
<evidence type="ECO:0000256" key="1">
    <source>
        <dbReference type="ARBA" id="ARBA00022801"/>
    </source>
</evidence>
<dbReference type="STRING" id="639282.DEFDS_1198"/>
<feature type="active site" evidence="3 4">
    <location>
        <position position="197"/>
    </location>
</feature>
<dbReference type="InterPro" id="IPR011006">
    <property type="entry name" value="CheY-like_superfamily"/>
</dbReference>
<keyword evidence="3 5" id="KW-0597">Phosphoprotein</keyword>
<evidence type="ECO:0000256" key="5">
    <source>
        <dbReference type="PROSITE-ProRule" id="PRU00169"/>
    </source>
</evidence>
<dbReference type="KEGG" id="ddf:DEFDS_1198"/>
<feature type="active site" evidence="3 4">
    <location>
        <position position="293"/>
    </location>
</feature>
<accession>D3PDJ3</accession>
<dbReference type="PANTHER" id="PTHR42872">
    <property type="entry name" value="PROTEIN-GLUTAMATE METHYLESTERASE/PROTEIN-GLUTAMINE GLUTAMINASE"/>
    <property type="match status" value="1"/>
</dbReference>
<comment type="function">
    <text evidence="3">Involved in chemotaxis. Part of a chemotaxis signal transduction system that modulates chemotaxis in response to various stimuli. Catalyzes the demethylation of specific methylglutamate residues introduced into the chemoreceptors (methyl-accepting chemotaxis proteins or MCP) by CheR. Also mediates the irreversible deamidation of specific glutamine residues to glutamic acid.</text>
</comment>
<dbReference type="GO" id="GO:0008984">
    <property type="term" value="F:protein-glutamate methylesterase activity"/>
    <property type="evidence" value="ECO:0007669"/>
    <property type="project" value="UniProtKB-UniRule"/>
</dbReference>
<dbReference type="PROSITE" id="PS50122">
    <property type="entry name" value="CHEB"/>
    <property type="match status" value="1"/>
</dbReference>
<dbReference type="GO" id="GO:0005737">
    <property type="term" value="C:cytoplasm"/>
    <property type="evidence" value="ECO:0007669"/>
    <property type="project" value="UniProtKB-SubCell"/>
</dbReference>
<proteinExistence type="inferred from homology"/>
<dbReference type="Gene3D" id="3.40.50.2300">
    <property type="match status" value="1"/>
</dbReference>
<dbReference type="EMBL" id="AP011529">
    <property type="protein sequence ID" value="BAI80666.1"/>
    <property type="molecule type" value="Genomic_DNA"/>
</dbReference>
<evidence type="ECO:0000256" key="3">
    <source>
        <dbReference type="HAMAP-Rule" id="MF_00099"/>
    </source>
</evidence>
<dbReference type="Gene3D" id="3.40.50.180">
    <property type="entry name" value="Methylesterase CheB, C-terminal domain"/>
    <property type="match status" value="1"/>
</dbReference>
<dbReference type="NCBIfam" id="NF001965">
    <property type="entry name" value="PRK00742.1"/>
    <property type="match status" value="1"/>
</dbReference>
<dbReference type="EC" id="3.1.1.61" evidence="3"/>
<dbReference type="InterPro" id="IPR008248">
    <property type="entry name" value="CheB-like"/>
</dbReference>
<evidence type="ECO:0000313" key="9">
    <source>
        <dbReference type="Proteomes" id="UP000001520"/>
    </source>
</evidence>
<evidence type="ECO:0000313" key="8">
    <source>
        <dbReference type="EMBL" id="BAI80666.1"/>
    </source>
</evidence>
<comment type="catalytic activity">
    <reaction evidence="3">
        <text>L-glutaminyl-[protein] + H2O = L-glutamyl-[protein] + NH4(+)</text>
        <dbReference type="Rhea" id="RHEA:16441"/>
        <dbReference type="Rhea" id="RHEA-COMP:10207"/>
        <dbReference type="Rhea" id="RHEA-COMP:10208"/>
        <dbReference type="ChEBI" id="CHEBI:15377"/>
        <dbReference type="ChEBI" id="CHEBI:28938"/>
        <dbReference type="ChEBI" id="CHEBI:29973"/>
        <dbReference type="ChEBI" id="CHEBI:30011"/>
        <dbReference type="EC" id="3.5.1.44"/>
    </reaction>
</comment>
<reference evidence="8 9" key="1">
    <citation type="journal article" date="2010" name="DNA Res.">
        <title>Bacterial lifestyle in a deep-sea hydrothermal vent chimney revealed by the genome sequence of the thermophilic bacterium Deferribacter desulfuricans SSM1.</title>
        <authorList>
            <person name="Takaki Y."/>
            <person name="Shimamura S."/>
            <person name="Nakagawa S."/>
            <person name="Fukuhara Y."/>
            <person name="Horikawa H."/>
            <person name="Ankai A."/>
            <person name="Harada T."/>
            <person name="Hosoyama A."/>
            <person name="Oguchi A."/>
            <person name="Fukui S."/>
            <person name="Fujita N."/>
            <person name="Takami H."/>
            <person name="Takai K."/>
        </authorList>
    </citation>
    <scope>NUCLEOTIDE SEQUENCE [LARGE SCALE GENOMIC DNA]</scope>
    <source>
        <strain evidence="9">DSM 14783 / JCM 11476 / NBRC 101012 / SSM1</strain>
    </source>
</reference>
<dbReference type="PIRSF" id="PIRSF000876">
    <property type="entry name" value="RR_chemtxs_CheB"/>
    <property type="match status" value="1"/>
</dbReference>
<dbReference type="SUPFAM" id="SSF52738">
    <property type="entry name" value="Methylesterase CheB, C-terminal domain"/>
    <property type="match status" value="1"/>
</dbReference>
<evidence type="ECO:0000256" key="4">
    <source>
        <dbReference type="PROSITE-ProRule" id="PRU00050"/>
    </source>
</evidence>
<dbReference type="GO" id="GO:0000156">
    <property type="term" value="F:phosphorelay response regulator activity"/>
    <property type="evidence" value="ECO:0007669"/>
    <property type="project" value="InterPro"/>
</dbReference>
<dbReference type="InterPro" id="IPR000673">
    <property type="entry name" value="Sig_transdc_resp-reg_Me-estase"/>
</dbReference>
<dbReference type="OrthoDB" id="9793421at2"/>
<dbReference type="RefSeq" id="WP_013007913.1">
    <property type="nucleotide sequence ID" value="NC_013939.1"/>
</dbReference>
<dbReference type="PANTHER" id="PTHR42872:SF3">
    <property type="entry name" value="PROTEIN-GLUTAMATE METHYLESTERASE_PROTEIN-GLUTAMINE GLUTAMINASE 1"/>
    <property type="match status" value="1"/>
</dbReference>
<evidence type="ECO:0000256" key="2">
    <source>
        <dbReference type="ARBA" id="ARBA00048267"/>
    </source>
</evidence>
<dbReference type="eggNOG" id="COG2201">
    <property type="taxonomic scope" value="Bacteria"/>
</dbReference>
<comment type="subcellular location">
    <subcellularLocation>
        <location evidence="3">Cytoplasm</location>
    </subcellularLocation>
</comment>
<dbReference type="SMART" id="SM00448">
    <property type="entry name" value="REC"/>
    <property type="match status" value="1"/>
</dbReference>
<name>D3PDJ3_DEFDS</name>
<dbReference type="GO" id="GO:0050568">
    <property type="term" value="F:protein-glutamine glutaminase activity"/>
    <property type="evidence" value="ECO:0007669"/>
    <property type="project" value="UniProtKB-UniRule"/>
</dbReference>
<dbReference type="HAMAP" id="MF_00099">
    <property type="entry name" value="CheB_chemtxs"/>
    <property type="match status" value="1"/>
</dbReference>
<comment type="PTM">
    <text evidence="3">Phosphorylated by CheA. Phosphorylation of the N-terminal regulatory domain activates the methylesterase activity.</text>
</comment>
<dbReference type="InterPro" id="IPR035909">
    <property type="entry name" value="CheB_C"/>
</dbReference>
<feature type="active site" evidence="3 4">
    <location>
        <position position="170"/>
    </location>
</feature>
<keyword evidence="3 4" id="KW-0145">Chemotaxis</keyword>
<sequence length="352" mass="38797">MSKIKVLVVDDSALMRKRIKEMLESDPKIEVIGLARNGEDAIKKAKELSPDVITLDVNMPVMDGLTALKLIVEEEICPVIMVSSLTQKDAEITFKALELGAFDFVPKPGGTISLNIDQIRDDLIRKVKAAVKGKFKTLKRSVDRKKTIKRRITRRKENESGFKAICIGISTGGPKTIFDVLPYLPKDINAAIFLVQHMPPGFTASFAKRLDNYCEIKVKEAEAGDIVEPGICYLGKGGYHLTLFQRLNKDIILRLPTKPEHLFMPSVDVMMDSVVKIFQSNTIGVLMTGMGDDGAEGMVKIKNAGGYTIAESEETAVVFGMPAEAIKRGGADIVLPSYEIANEILRVLEEGW</sequence>
<keyword evidence="1 3" id="KW-0378">Hydrolase</keyword>
<evidence type="ECO:0000259" key="7">
    <source>
        <dbReference type="PROSITE" id="PS50122"/>
    </source>
</evidence>
<organism evidence="8 9">
    <name type="scientific">Deferribacter desulfuricans (strain DSM 14783 / JCM 11476 / NBRC 101012 / SSM1)</name>
    <dbReference type="NCBI Taxonomy" id="639282"/>
    <lineage>
        <taxon>Bacteria</taxon>
        <taxon>Pseudomonadati</taxon>
        <taxon>Deferribacterota</taxon>
        <taxon>Deferribacteres</taxon>
        <taxon>Deferribacterales</taxon>
        <taxon>Deferribacteraceae</taxon>
        <taxon>Deferribacter</taxon>
    </lineage>
</organism>
<protein>
    <recommendedName>
        <fullName evidence="3">Protein-glutamate methylesterase/protein-glutamine glutaminase</fullName>
        <ecNumber evidence="3">3.1.1.61</ecNumber>
        <ecNumber evidence="3">3.5.1.44</ecNumber>
    </recommendedName>
</protein>
<dbReference type="AlphaFoldDB" id="D3PDJ3"/>
<feature type="domain" description="Response regulatory" evidence="6">
    <location>
        <begin position="5"/>
        <end position="122"/>
    </location>
</feature>
<dbReference type="Pfam" id="PF01339">
    <property type="entry name" value="CheB_methylest"/>
    <property type="match status" value="1"/>
</dbReference>
<dbReference type="Proteomes" id="UP000001520">
    <property type="component" value="Chromosome"/>
</dbReference>
<feature type="modified residue" description="4-aspartylphosphate" evidence="3 5">
    <location>
        <position position="56"/>
    </location>
</feature>
<comment type="catalytic activity">
    <reaction evidence="2 3">
        <text>[protein]-L-glutamate 5-O-methyl ester + H2O = L-glutamyl-[protein] + methanol + H(+)</text>
        <dbReference type="Rhea" id="RHEA:23236"/>
        <dbReference type="Rhea" id="RHEA-COMP:10208"/>
        <dbReference type="Rhea" id="RHEA-COMP:10311"/>
        <dbReference type="ChEBI" id="CHEBI:15377"/>
        <dbReference type="ChEBI" id="CHEBI:15378"/>
        <dbReference type="ChEBI" id="CHEBI:17790"/>
        <dbReference type="ChEBI" id="CHEBI:29973"/>
        <dbReference type="ChEBI" id="CHEBI:82795"/>
        <dbReference type="EC" id="3.1.1.61"/>
    </reaction>
</comment>
<dbReference type="HOGENOM" id="CLU_000445_51_0_0"/>
<dbReference type="InterPro" id="IPR001789">
    <property type="entry name" value="Sig_transdc_resp-reg_receiver"/>
</dbReference>
<keyword evidence="9" id="KW-1185">Reference proteome</keyword>
<keyword evidence="3" id="KW-0963">Cytoplasm</keyword>
<comment type="similarity">
    <text evidence="3">Belongs to the CheB family.</text>
</comment>